<evidence type="ECO:0000313" key="1">
    <source>
        <dbReference type="EnsemblMetazoa" id="GAUT046355-PA"/>
    </source>
</evidence>
<accession>A0A1A9VSW4</accession>
<name>A0A1A9VSW4_GLOAU</name>
<keyword evidence="2" id="KW-1185">Reference proteome</keyword>
<dbReference type="VEuPathDB" id="VectorBase:GAUT046355"/>
<dbReference type="EnsemblMetazoa" id="GAUT046355-RA">
    <property type="protein sequence ID" value="GAUT046355-PA"/>
    <property type="gene ID" value="GAUT046355"/>
</dbReference>
<organism evidence="1 2">
    <name type="scientific">Glossina austeni</name>
    <name type="common">Savannah tsetse fly</name>
    <dbReference type="NCBI Taxonomy" id="7395"/>
    <lineage>
        <taxon>Eukaryota</taxon>
        <taxon>Metazoa</taxon>
        <taxon>Ecdysozoa</taxon>
        <taxon>Arthropoda</taxon>
        <taxon>Hexapoda</taxon>
        <taxon>Insecta</taxon>
        <taxon>Pterygota</taxon>
        <taxon>Neoptera</taxon>
        <taxon>Endopterygota</taxon>
        <taxon>Diptera</taxon>
        <taxon>Brachycera</taxon>
        <taxon>Muscomorpha</taxon>
        <taxon>Hippoboscoidea</taxon>
        <taxon>Glossinidae</taxon>
        <taxon>Glossina</taxon>
    </lineage>
</organism>
<sequence>MTAATTTTTITTITITTIRKTTLMMVEWNDDFNNAVSRQEWHRLYECYCPCKKPKDPQTELDNLAHAISRRAANKRQPRFLVLFIFNRMQLVLSELTRVMSILLWHLQQLKSLNPFTTTNGSTMIIKN</sequence>
<protein>
    <submittedName>
        <fullName evidence="1">Uncharacterized protein</fullName>
    </submittedName>
</protein>
<proteinExistence type="predicted"/>
<dbReference type="AlphaFoldDB" id="A0A1A9VSW4"/>
<reference evidence="1" key="1">
    <citation type="submission" date="2020-05" db="UniProtKB">
        <authorList>
            <consortium name="EnsemblMetazoa"/>
        </authorList>
    </citation>
    <scope>IDENTIFICATION</scope>
    <source>
        <strain evidence="1">TTRI</strain>
    </source>
</reference>
<dbReference type="Proteomes" id="UP000078200">
    <property type="component" value="Unassembled WGS sequence"/>
</dbReference>
<evidence type="ECO:0000313" key="2">
    <source>
        <dbReference type="Proteomes" id="UP000078200"/>
    </source>
</evidence>